<dbReference type="CDD" id="cd03257">
    <property type="entry name" value="ABC_NikE_OppD_transporters"/>
    <property type="match status" value="1"/>
</dbReference>
<dbReference type="GO" id="GO:0005524">
    <property type="term" value="F:ATP binding"/>
    <property type="evidence" value="ECO:0007669"/>
    <property type="project" value="UniProtKB-KW"/>
</dbReference>
<evidence type="ECO:0000256" key="5">
    <source>
        <dbReference type="SAM" id="MobiDB-lite"/>
    </source>
</evidence>
<comment type="similarity">
    <text evidence="1">Belongs to the ABC transporter superfamily.</text>
</comment>
<evidence type="ECO:0000313" key="8">
    <source>
        <dbReference type="Proteomes" id="UP000671399"/>
    </source>
</evidence>
<sequence length="293" mass="31264">MSGRPLLAVHDLVVDLGRRRSATRVVDGVSLTVAAGETVGLVGESGSGKSTIARAVLGLTPVTDGRVLIDGVDVTHAGRRQRRALSDDVQLVFQDPFSSLNPARRIGDSLVEPLLNRRGVDPARRRVLVAEALHRVGLPAESAHRYPGQFSGGQRQRIALARALVGSPRLLVTDEPVSALDLSVRAQIINLLADLQAELGFGHLFIAHDLAVVRHLSHRMVVLHRGRVVEAGDAETVYRRPTHPYTRALLAAVPVPDPVRARAALAAFARQPPPAGPAPDLGVDPAADRHPTS</sequence>
<evidence type="ECO:0000313" key="7">
    <source>
        <dbReference type="EMBL" id="MBO4160986.1"/>
    </source>
</evidence>
<reference evidence="7 8" key="1">
    <citation type="submission" date="2021-03" db="EMBL/GenBank/DDBJ databases">
        <authorList>
            <person name="Lee D.-H."/>
        </authorList>
    </citation>
    <scope>NUCLEOTIDE SEQUENCE [LARGE SCALE GENOMIC DNA]</scope>
    <source>
        <strain evidence="7 8">MMS20-R2-23</strain>
    </source>
</reference>
<dbReference type="PROSITE" id="PS00211">
    <property type="entry name" value="ABC_TRANSPORTER_1"/>
    <property type="match status" value="1"/>
</dbReference>
<dbReference type="SUPFAM" id="SSF52540">
    <property type="entry name" value="P-loop containing nucleoside triphosphate hydrolases"/>
    <property type="match status" value="1"/>
</dbReference>
<dbReference type="Gene3D" id="3.40.50.300">
    <property type="entry name" value="P-loop containing nucleotide triphosphate hydrolases"/>
    <property type="match status" value="1"/>
</dbReference>
<keyword evidence="8" id="KW-1185">Reference proteome</keyword>
<dbReference type="InterPro" id="IPR003439">
    <property type="entry name" value="ABC_transporter-like_ATP-bd"/>
</dbReference>
<name>A0ABS3V5U1_9ACTN</name>
<dbReference type="EMBL" id="JAGFWR010000003">
    <property type="protein sequence ID" value="MBO4160986.1"/>
    <property type="molecule type" value="Genomic_DNA"/>
</dbReference>
<dbReference type="InterPro" id="IPR027417">
    <property type="entry name" value="P-loop_NTPase"/>
</dbReference>
<dbReference type="Proteomes" id="UP000671399">
    <property type="component" value="Unassembled WGS sequence"/>
</dbReference>
<dbReference type="InterPro" id="IPR003593">
    <property type="entry name" value="AAA+_ATPase"/>
</dbReference>
<dbReference type="PROSITE" id="PS50893">
    <property type="entry name" value="ABC_TRANSPORTER_2"/>
    <property type="match status" value="1"/>
</dbReference>
<gene>
    <name evidence="7" type="ORF">JQN83_09180</name>
</gene>
<dbReference type="RefSeq" id="WP_208566640.1">
    <property type="nucleotide sequence ID" value="NZ_JAGFWR010000003.1"/>
</dbReference>
<evidence type="ECO:0000256" key="2">
    <source>
        <dbReference type="ARBA" id="ARBA00022448"/>
    </source>
</evidence>
<comment type="caution">
    <text evidence="7">The sequence shown here is derived from an EMBL/GenBank/DDBJ whole genome shotgun (WGS) entry which is preliminary data.</text>
</comment>
<dbReference type="Pfam" id="PF08352">
    <property type="entry name" value="oligo_HPY"/>
    <property type="match status" value="1"/>
</dbReference>
<accession>A0ABS3V5U1</accession>
<proteinExistence type="inferred from homology"/>
<feature type="domain" description="ABC transporter" evidence="6">
    <location>
        <begin position="7"/>
        <end position="250"/>
    </location>
</feature>
<dbReference type="Pfam" id="PF00005">
    <property type="entry name" value="ABC_tran"/>
    <property type="match status" value="1"/>
</dbReference>
<organism evidence="7 8">
    <name type="scientific">Micromonospora antibiotica</name>
    <dbReference type="NCBI Taxonomy" id="2807623"/>
    <lineage>
        <taxon>Bacteria</taxon>
        <taxon>Bacillati</taxon>
        <taxon>Actinomycetota</taxon>
        <taxon>Actinomycetes</taxon>
        <taxon>Micromonosporales</taxon>
        <taxon>Micromonosporaceae</taxon>
        <taxon>Micromonospora</taxon>
    </lineage>
</organism>
<keyword evidence="3" id="KW-0547">Nucleotide-binding</keyword>
<dbReference type="SMART" id="SM00382">
    <property type="entry name" value="AAA"/>
    <property type="match status" value="1"/>
</dbReference>
<dbReference type="InterPro" id="IPR050319">
    <property type="entry name" value="ABC_transp_ATP-bind"/>
</dbReference>
<dbReference type="InterPro" id="IPR013563">
    <property type="entry name" value="Oligopep_ABC_C"/>
</dbReference>
<dbReference type="InterPro" id="IPR017871">
    <property type="entry name" value="ABC_transporter-like_CS"/>
</dbReference>
<feature type="region of interest" description="Disordered" evidence="5">
    <location>
        <begin position="268"/>
        <end position="293"/>
    </location>
</feature>
<evidence type="ECO:0000256" key="1">
    <source>
        <dbReference type="ARBA" id="ARBA00005417"/>
    </source>
</evidence>
<evidence type="ECO:0000256" key="4">
    <source>
        <dbReference type="ARBA" id="ARBA00022840"/>
    </source>
</evidence>
<dbReference type="PANTHER" id="PTHR43776">
    <property type="entry name" value="TRANSPORT ATP-BINDING PROTEIN"/>
    <property type="match status" value="1"/>
</dbReference>
<keyword evidence="4 7" id="KW-0067">ATP-binding</keyword>
<evidence type="ECO:0000259" key="6">
    <source>
        <dbReference type="PROSITE" id="PS50893"/>
    </source>
</evidence>
<dbReference type="PANTHER" id="PTHR43776:SF7">
    <property type="entry name" value="D,D-DIPEPTIDE TRANSPORT ATP-BINDING PROTEIN DDPF-RELATED"/>
    <property type="match status" value="1"/>
</dbReference>
<evidence type="ECO:0000256" key="3">
    <source>
        <dbReference type="ARBA" id="ARBA00022741"/>
    </source>
</evidence>
<protein>
    <submittedName>
        <fullName evidence="7">ABC transporter ATP-binding protein</fullName>
    </submittedName>
</protein>
<keyword evidence="2" id="KW-0813">Transport</keyword>